<protein>
    <submittedName>
        <fullName evidence="2">GNAT family N-acetyltransferase</fullName>
    </submittedName>
</protein>
<proteinExistence type="predicted"/>
<dbReference type="InterPro" id="IPR016181">
    <property type="entry name" value="Acyl_CoA_acyltransferase"/>
</dbReference>
<dbReference type="Proteomes" id="UP000886785">
    <property type="component" value="Unassembled WGS sequence"/>
</dbReference>
<sequence>MILETERLILREFEDSDFADLAEILQDPQVMYAYEHDFSDADVRGWLDRQKARYRQYGFGLWAAIRKDTGEMVGQAGLTMQPCEDRQVLEIGYLLKKRFWHMGYAREAAAGCKRYAFEVLDADRVYSIIKTDNAASIRVAQSIGMEREKEFTARYYNGDMQHYLYCVRRPAGTGRFVLEDSAKCGYNKGEIFIGEESS</sequence>
<feature type="domain" description="N-acetyltransferase" evidence="1">
    <location>
        <begin position="8"/>
        <end position="165"/>
    </location>
</feature>
<dbReference type="PANTHER" id="PTHR43792:SF1">
    <property type="entry name" value="N-ACETYLTRANSFERASE DOMAIN-CONTAINING PROTEIN"/>
    <property type="match status" value="1"/>
</dbReference>
<dbReference type="Gene3D" id="3.40.630.30">
    <property type="match status" value="1"/>
</dbReference>
<dbReference type="AlphaFoldDB" id="A0A9D1DRT7"/>
<gene>
    <name evidence="2" type="ORF">IAA54_08760</name>
</gene>
<evidence type="ECO:0000313" key="3">
    <source>
        <dbReference type="Proteomes" id="UP000886785"/>
    </source>
</evidence>
<reference evidence="2" key="2">
    <citation type="journal article" date="2021" name="PeerJ">
        <title>Extensive microbial diversity within the chicken gut microbiome revealed by metagenomics and culture.</title>
        <authorList>
            <person name="Gilroy R."/>
            <person name="Ravi A."/>
            <person name="Getino M."/>
            <person name="Pursley I."/>
            <person name="Horton D.L."/>
            <person name="Alikhan N.F."/>
            <person name="Baker D."/>
            <person name="Gharbi K."/>
            <person name="Hall N."/>
            <person name="Watson M."/>
            <person name="Adriaenssens E.M."/>
            <person name="Foster-Nyarko E."/>
            <person name="Jarju S."/>
            <person name="Secka A."/>
            <person name="Antonio M."/>
            <person name="Oren A."/>
            <person name="Chaudhuri R.R."/>
            <person name="La Ragione R."/>
            <person name="Hildebrand F."/>
            <person name="Pallen M.J."/>
        </authorList>
    </citation>
    <scope>NUCLEOTIDE SEQUENCE</scope>
    <source>
        <strain evidence="2">ChiSjej1B19-7085</strain>
    </source>
</reference>
<dbReference type="SUPFAM" id="SSF55729">
    <property type="entry name" value="Acyl-CoA N-acyltransferases (Nat)"/>
    <property type="match status" value="1"/>
</dbReference>
<dbReference type="GO" id="GO:0016747">
    <property type="term" value="F:acyltransferase activity, transferring groups other than amino-acyl groups"/>
    <property type="evidence" value="ECO:0007669"/>
    <property type="project" value="InterPro"/>
</dbReference>
<dbReference type="PROSITE" id="PS51186">
    <property type="entry name" value="GNAT"/>
    <property type="match status" value="1"/>
</dbReference>
<reference evidence="2" key="1">
    <citation type="submission" date="2020-10" db="EMBL/GenBank/DDBJ databases">
        <authorList>
            <person name="Gilroy R."/>
        </authorList>
    </citation>
    <scope>NUCLEOTIDE SEQUENCE</scope>
    <source>
        <strain evidence="2">ChiSjej1B19-7085</strain>
    </source>
</reference>
<organism evidence="2 3">
    <name type="scientific">Candidatus Gallacutalibacter pullicola</name>
    <dbReference type="NCBI Taxonomy" id="2840830"/>
    <lineage>
        <taxon>Bacteria</taxon>
        <taxon>Bacillati</taxon>
        <taxon>Bacillota</taxon>
        <taxon>Clostridia</taxon>
        <taxon>Eubacteriales</taxon>
        <taxon>Candidatus Gallacutalibacter</taxon>
    </lineage>
</organism>
<dbReference type="Pfam" id="PF13302">
    <property type="entry name" value="Acetyltransf_3"/>
    <property type="match status" value="1"/>
</dbReference>
<accession>A0A9D1DRT7</accession>
<evidence type="ECO:0000313" key="2">
    <source>
        <dbReference type="EMBL" id="HIR57748.1"/>
    </source>
</evidence>
<dbReference type="PANTHER" id="PTHR43792">
    <property type="entry name" value="GNAT FAMILY, PUTATIVE (AFU_ORTHOLOGUE AFUA_3G00765)-RELATED-RELATED"/>
    <property type="match status" value="1"/>
</dbReference>
<evidence type="ECO:0000259" key="1">
    <source>
        <dbReference type="PROSITE" id="PS51186"/>
    </source>
</evidence>
<dbReference type="EMBL" id="DVHF01000102">
    <property type="protein sequence ID" value="HIR57748.1"/>
    <property type="molecule type" value="Genomic_DNA"/>
</dbReference>
<comment type="caution">
    <text evidence="2">The sequence shown here is derived from an EMBL/GenBank/DDBJ whole genome shotgun (WGS) entry which is preliminary data.</text>
</comment>
<dbReference type="InterPro" id="IPR051531">
    <property type="entry name" value="N-acetyltransferase"/>
</dbReference>
<name>A0A9D1DRT7_9FIRM</name>
<dbReference type="InterPro" id="IPR000182">
    <property type="entry name" value="GNAT_dom"/>
</dbReference>